<dbReference type="AlphaFoldDB" id="A0A1E5P0X2"/>
<organism evidence="2 3">
    <name type="scientific">Streptomyces subrutilus</name>
    <dbReference type="NCBI Taxonomy" id="36818"/>
    <lineage>
        <taxon>Bacteria</taxon>
        <taxon>Bacillati</taxon>
        <taxon>Actinomycetota</taxon>
        <taxon>Actinomycetes</taxon>
        <taxon>Kitasatosporales</taxon>
        <taxon>Streptomycetaceae</taxon>
        <taxon>Streptomyces</taxon>
    </lineage>
</organism>
<evidence type="ECO:0008006" key="4">
    <source>
        <dbReference type="Google" id="ProtNLM"/>
    </source>
</evidence>
<dbReference type="Proteomes" id="UP000095705">
    <property type="component" value="Unassembled WGS sequence"/>
</dbReference>
<comment type="caution">
    <text evidence="2">The sequence shown here is derived from an EMBL/GenBank/DDBJ whole genome shotgun (WGS) entry which is preliminary data.</text>
</comment>
<sequence>MIPAPRTEPTLDPPELDEPTAPAAPQAPTASTLHRGRCETGNPTCGQPARFYAAGWRCDRHRPRSFWGPQALPHPQVVDPSQ</sequence>
<reference evidence="2 3" key="1">
    <citation type="submission" date="2016-08" db="EMBL/GenBank/DDBJ databases">
        <title>The complete genome of Streptomyces subrutilus 10-1-1.</title>
        <authorList>
            <person name="Chen X."/>
        </authorList>
    </citation>
    <scope>NUCLEOTIDE SEQUENCE [LARGE SCALE GENOMIC DNA]</scope>
    <source>
        <strain evidence="2 3">10-1-1</strain>
    </source>
</reference>
<feature type="compositionally biased region" description="Low complexity" evidence="1">
    <location>
        <begin position="19"/>
        <end position="30"/>
    </location>
</feature>
<evidence type="ECO:0000313" key="3">
    <source>
        <dbReference type="Proteomes" id="UP000095705"/>
    </source>
</evidence>
<feature type="region of interest" description="Disordered" evidence="1">
    <location>
        <begin position="63"/>
        <end position="82"/>
    </location>
</feature>
<proteinExistence type="predicted"/>
<dbReference type="EMBL" id="MEHK01000002">
    <property type="protein sequence ID" value="OEJ22666.1"/>
    <property type="molecule type" value="Genomic_DNA"/>
</dbReference>
<gene>
    <name evidence="2" type="ORF">BGK67_34400</name>
</gene>
<name>A0A1E5P0X2_9ACTN</name>
<evidence type="ECO:0000256" key="1">
    <source>
        <dbReference type="SAM" id="MobiDB-lite"/>
    </source>
</evidence>
<accession>A0A1E5P0X2</accession>
<protein>
    <recommendedName>
        <fullName evidence="4">Aromatic ring-opening dioxygenase LigA</fullName>
    </recommendedName>
</protein>
<feature type="region of interest" description="Disordered" evidence="1">
    <location>
        <begin position="1"/>
        <end position="46"/>
    </location>
</feature>
<keyword evidence="3" id="KW-1185">Reference proteome</keyword>
<evidence type="ECO:0000313" key="2">
    <source>
        <dbReference type="EMBL" id="OEJ22666.1"/>
    </source>
</evidence>